<gene>
    <name evidence="2" type="ORF">P5673_020181</name>
</gene>
<keyword evidence="3" id="KW-1185">Reference proteome</keyword>
<accession>A0AAD9QAP2</accession>
<evidence type="ECO:0000256" key="1">
    <source>
        <dbReference type="SAM" id="MobiDB-lite"/>
    </source>
</evidence>
<comment type="caution">
    <text evidence="2">The sequence shown here is derived from an EMBL/GenBank/DDBJ whole genome shotgun (WGS) entry which is preliminary data.</text>
</comment>
<name>A0AAD9QAP2_ACRCE</name>
<feature type="non-terminal residue" evidence="2">
    <location>
        <position position="177"/>
    </location>
</feature>
<feature type="compositionally biased region" description="Basic and acidic residues" evidence="1">
    <location>
        <begin position="17"/>
        <end position="29"/>
    </location>
</feature>
<dbReference type="EMBL" id="JARQWQ010000049">
    <property type="protein sequence ID" value="KAK2557451.1"/>
    <property type="molecule type" value="Genomic_DNA"/>
</dbReference>
<reference evidence="2" key="2">
    <citation type="journal article" date="2023" name="Science">
        <title>Genomic signatures of disease resistance in endangered staghorn corals.</title>
        <authorList>
            <person name="Vollmer S.V."/>
            <person name="Selwyn J.D."/>
            <person name="Despard B.A."/>
            <person name="Roesel C.L."/>
        </authorList>
    </citation>
    <scope>NUCLEOTIDE SEQUENCE</scope>
    <source>
        <strain evidence="2">K2</strain>
    </source>
</reference>
<dbReference type="AlphaFoldDB" id="A0AAD9QAP2"/>
<reference evidence="2" key="1">
    <citation type="journal article" date="2023" name="G3 (Bethesda)">
        <title>Whole genome assembly and annotation of the endangered Caribbean coral Acropora cervicornis.</title>
        <authorList>
            <person name="Selwyn J.D."/>
            <person name="Vollmer S.V."/>
        </authorList>
    </citation>
    <scope>NUCLEOTIDE SEQUENCE</scope>
    <source>
        <strain evidence="2">K2</strain>
    </source>
</reference>
<dbReference type="Proteomes" id="UP001249851">
    <property type="component" value="Unassembled WGS sequence"/>
</dbReference>
<organism evidence="2 3">
    <name type="scientific">Acropora cervicornis</name>
    <name type="common">Staghorn coral</name>
    <dbReference type="NCBI Taxonomy" id="6130"/>
    <lineage>
        <taxon>Eukaryota</taxon>
        <taxon>Metazoa</taxon>
        <taxon>Cnidaria</taxon>
        <taxon>Anthozoa</taxon>
        <taxon>Hexacorallia</taxon>
        <taxon>Scleractinia</taxon>
        <taxon>Astrocoeniina</taxon>
        <taxon>Acroporidae</taxon>
        <taxon>Acropora</taxon>
    </lineage>
</organism>
<proteinExistence type="predicted"/>
<sequence>KLIKRKQALKESTSISDADKHKFKKEDLKSLGTSGPHRGNPASKKHEFPLQNRMMKLLKDETLNFFPLLEERTLSSATYSNLVRDTFQMRRKFITQEANSSKEILNVYPYLGKPSHPMTPPDKMFRDKRIEFFSVMSRFLYTQRHSFPISDKSEATTNFIVLLIQLHGDSITLPAVF</sequence>
<evidence type="ECO:0000313" key="3">
    <source>
        <dbReference type="Proteomes" id="UP001249851"/>
    </source>
</evidence>
<evidence type="ECO:0000313" key="2">
    <source>
        <dbReference type="EMBL" id="KAK2557451.1"/>
    </source>
</evidence>
<feature type="region of interest" description="Disordered" evidence="1">
    <location>
        <begin position="1"/>
        <end position="47"/>
    </location>
</feature>
<protein>
    <submittedName>
        <fullName evidence="2">Uncharacterized protein</fullName>
    </submittedName>
</protein>